<evidence type="ECO:0000313" key="2">
    <source>
        <dbReference type="EMBL" id="GII57264.1"/>
    </source>
</evidence>
<dbReference type="InterPro" id="IPR036291">
    <property type="entry name" value="NAD(P)-bd_dom_sf"/>
</dbReference>
<evidence type="ECO:0000256" key="1">
    <source>
        <dbReference type="ARBA" id="ARBA00023002"/>
    </source>
</evidence>
<dbReference type="PANTHER" id="PTHR43157:SF31">
    <property type="entry name" value="PHOSPHATIDYLINOSITOL-GLYCAN BIOSYNTHESIS CLASS F PROTEIN"/>
    <property type="match status" value="1"/>
</dbReference>
<name>A0A8J3V3W2_9ACTN</name>
<dbReference type="AlphaFoldDB" id="A0A8J3V3W2"/>
<dbReference type="Pfam" id="PF00106">
    <property type="entry name" value="adh_short"/>
    <property type="match status" value="1"/>
</dbReference>
<keyword evidence="1" id="KW-0560">Oxidoreductase</keyword>
<keyword evidence="3" id="KW-1185">Reference proteome</keyword>
<dbReference type="SUPFAM" id="SSF51735">
    <property type="entry name" value="NAD(P)-binding Rossmann-fold domains"/>
    <property type="match status" value="1"/>
</dbReference>
<proteinExistence type="predicted"/>
<dbReference type="CDD" id="cd05327">
    <property type="entry name" value="retinol-DH_like_SDR_c_like"/>
    <property type="match status" value="1"/>
</dbReference>
<protein>
    <submittedName>
        <fullName evidence="2">Short-chain dehydrogenase</fullName>
    </submittedName>
</protein>
<dbReference type="PRINTS" id="PR00081">
    <property type="entry name" value="GDHRDH"/>
</dbReference>
<reference evidence="2" key="1">
    <citation type="submission" date="2021-01" db="EMBL/GenBank/DDBJ databases">
        <title>Whole genome shotgun sequence of Planotetraspora thailandica NBRC 104271.</title>
        <authorList>
            <person name="Komaki H."/>
            <person name="Tamura T."/>
        </authorList>
    </citation>
    <scope>NUCLEOTIDE SEQUENCE</scope>
    <source>
        <strain evidence="2">NBRC 104271</strain>
    </source>
</reference>
<dbReference type="Proteomes" id="UP000605992">
    <property type="component" value="Unassembled WGS sequence"/>
</dbReference>
<gene>
    <name evidence="2" type="ORF">Pth03_56530</name>
</gene>
<comment type="caution">
    <text evidence="2">The sequence shown here is derived from an EMBL/GenBank/DDBJ whole genome shotgun (WGS) entry which is preliminary data.</text>
</comment>
<dbReference type="GO" id="GO:0016491">
    <property type="term" value="F:oxidoreductase activity"/>
    <property type="evidence" value="ECO:0007669"/>
    <property type="project" value="UniProtKB-KW"/>
</dbReference>
<organism evidence="2 3">
    <name type="scientific">Planotetraspora thailandica</name>
    <dbReference type="NCBI Taxonomy" id="487172"/>
    <lineage>
        <taxon>Bacteria</taxon>
        <taxon>Bacillati</taxon>
        <taxon>Actinomycetota</taxon>
        <taxon>Actinomycetes</taxon>
        <taxon>Streptosporangiales</taxon>
        <taxon>Streptosporangiaceae</taxon>
        <taxon>Planotetraspora</taxon>
    </lineage>
</organism>
<dbReference type="PANTHER" id="PTHR43157">
    <property type="entry name" value="PHOSPHATIDYLINOSITOL-GLYCAN BIOSYNTHESIS CLASS F PROTEIN-RELATED"/>
    <property type="match status" value="1"/>
</dbReference>
<dbReference type="InterPro" id="IPR002347">
    <property type="entry name" value="SDR_fam"/>
</dbReference>
<dbReference type="Gene3D" id="3.40.50.720">
    <property type="entry name" value="NAD(P)-binding Rossmann-like Domain"/>
    <property type="match status" value="1"/>
</dbReference>
<accession>A0A8J3V3W2</accession>
<dbReference type="RefSeq" id="WP_203947399.1">
    <property type="nucleotide sequence ID" value="NZ_BOOR01000049.1"/>
</dbReference>
<dbReference type="EMBL" id="BOOR01000049">
    <property type="protein sequence ID" value="GII57264.1"/>
    <property type="molecule type" value="Genomic_DNA"/>
</dbReference>
<evidence type="ECO:0000313" key="3">
    <source>
        <dbReference type="Proteomes" id="UP000605992"/>
    </source>
</evidence>
<sequence length="276" mass="29516">MTTMSGKVCLVTGGTSGIGRETAARLAELGATVVVVGRDVERGRAAVKEIRHRAPSAEVDLLTADMSSLAEVRRLAAEVLEKYHRLDVLDNNAGVIMLKQQFTVDGYETMFAVNHLAPFLLTSLLRERLVGSAPARVITVSSNVHRSAKQIPWDELARGEPSYPLSKLANVLFTAELAKRLTGTGVVANCLHPGLIRTQLGREVRGIAKLLVAAAKPFMGTVQTGAATPVHLASAPEAAEVTGGYFFRGKQIEPSSLARDPEAAARLWTLSEELVA</sequence>